<gene>
    <name evidence="3" type="ORF">CR492_19115</name>
</gene>
<keyword evidence="1" id="KW-0732">Signal</keyword>
<dbReference type="Proteomes" id="UP000236286">
    <property type="component" value="Unassembled WGS sequence"/>
</dbReference>
<proteinExistence type="predicted"/>
<name>A0A2J7TC49_METSI</name>
<dbReference type="RefSeq" id="WP_102845319.1">
    <property type="nucleotide sequence ID" value="NZ_PDZR01000035.1"/>
</dbReference>
<protein>
    <submittedName>
        <fullName evidence="3">Nitrate ABC transporter substrate-binding protein</fullName>
    </submittedName>
</protein>
<dbReference type="Gene3D" id="3.40.190.10">
    <property type="entry name" value="Periplasmic binding protein-like II"/>
    <property type="match status" value="2"/>
</dbReference>
<feature type="chain" id="PRO_5014423102" evidence="1">
    <location>
        <begin position="26"/>
        <end position="335"/>
    </location>
</feature>
<evidence type="ECO:0000256" key="1">
    <source>
        <dbReference type="SAM" id="SignalP"/>
    </source>
</evidence>
<evidence type="ECO:0000259" key="2">
    <source>
        <dbReference type="Pfam" id="PF09084"/>
    </source>
</evidence>
<evidence type="ECO:0000313" key="3">
    <source>
        <dbReference type="EMBL" id="PNG24343.1"/>
    </source>
</evidence>
<accession>A0A2J7TC49</accession>
<comment type="caution">
    <text evidence="3">The sequence shown here is derived from an EMBL/GenBank/DDBJ whole genome shotgun (WGS) entry which is preliminary data.</text>
</comment>
<dbReference type="AlphaFoldDB" id="A0A2J7TC49"/>
<dbReference type="SUPFAM" id="SSF53850">
    <property type="entry name" value="Periplasmic binding protein-like II"/>
    <property type="match status" value="1"/>
</dbReference>
<feature type="domain" description="SsuA/THI5-like" evidence="2">
    <location>
        <begin position="57"/>
        <end position="266"/>
    </location>
</feature>
<dbReference type="OrthoDB" id="6788250at2"/>
<evidence type="ECO:0000313" key="4">
    <source>
        <dbReference type="Proteomes" id="UP000236286"/>
    </source>
</evidence>
<reference evidence="3 4" key="1">
    <citation type="submission" date="2017-10" db="EMBL/GenBank/DDBJ databases">
        <title>Genome announcement of Methylocella silvestris TVC from permafrost.</title>
        <authorList>
            <person name="Wang J."/>
            <person name="Geng K."/>
            <person name="Ul-Haque F."/>
            <person name="Crombie A.T."/>
            <person name="Street L.E."/>
            <person name="Wookey P.A."/>
            <person name="Murrell J.C."/>
            <person name="Pratscher J."/>
        </authorList>
    </citation>
    <scope>NUCLEOTIDE SEQUENCE [LARGE SCALE GENOMIC DNA]</scope>
    <source>
        <strain evidence="3 4">TVC</strain>
    </source>
</reference>
<sequence length="335" mass="36362">MTRHFARISAFAAVLAIGLSAPALAEVSTVRIAKQFGISYLPLTVMEEEKLFEKHAKEEGLDIKVEWLRFTGGSGMNEALLSGNLDLAAGGVGPMLTIWGKTQKNIKVKGVAALNAMPLFLVTVNPAVSSLKDFTSGDKIALPTVKTSIQAITLQMAAEKEFGPGQQNKLDPLTVSMGHPDAQLAMMGGRSEITAHFGSSPFQELELKDRRAKKVLDSYDVLGGPHTFNLVWASTKFVDENPKVMKAFVAALEDSVQRIKSDPAAAAALWIKAENSKMAVADAEQIIRAPENDWTTTPKKMMSYLDYMNRAGYVAGKAKDWRDLFFNLIPNASGS</sequence>
<dbReference type="InterPro" id="IPR015168">
    <property type="entry name" value="SsuA/THI5"/>
</dbReference>
<organism evidence="3 4">
    <name type="scientific">Methylocella silvestris</name>
    <dbReference type="NCBI Taxonomy" id="199596"/>
    <lineage>
        <taxon>Bacteria</taxon>
        <taxon>Pseudomonadati</taxon>
        <taxon>Pseudomonadota</taxon>
        <taxon>Alphaproteobacteria</taxon>
        <taxon>Hyphomicrobiales</taxon>
        <taxon>Beijerinckiaceae</taxon>
        <taxon>Methylocella</taxon>
    </lineage>
</organism>
<dbReference type="EMBL" id="PDZR01000035">
    <property type="protein sequence ID" value="PNG24343.1"/>
    <property type="molecule type" value="Genomic_DNA"/>
</dbReference>
<dbReference type="PANTHER" id="PTHR30024">
    <property type="entry name" value="ALIPHATIC SULFONATES-BINDING PROTEIN-RELATED"/>
    <property type="match status" value="1"/>
</dbReference>
<feature type="signal peptide" evidence="1">
    <location>
        <begin position="1"/>
        <end position="25"/>
    </location>
</feature>
<dbReference type="Pfam" id="PF09084">
    <property type="entry name" value="NMT1"/>
    <property type="match status" value="1"/>
</dbReference>
<dbReference type="PANTHER" id="PTHR30024:SF2">
    <property type="entry name" value="ABC TRANSPORTER SUBSTRATE-BINDING PROTEIN"/>
    <property type="match status" value="1"/>
</dbReference>